<reference evidence="2 3" key="1">
    <citation type="submission" date="2013-04" db="EMBL/GenBank/DDBJ databases">
        <title>Oceanicola sp. 22II1-22F33 Genome Sequencing.</title>
        <authorList>
            <person name="Lai Q."/>
            <person name="Li G."/>
            <person name="Shao Z."/>
        </authorList>
    </citation>
    <scope>NUCLEOTIDE SEQUENCE [LARGE SCALE GENOMIC DNA]</scope>
    <source>
        <strain evidence="2 3">22II1-22F33</strain>
    </source>
</reference>
<keyword evidence="3" id="KW-1185">Reference proteome</keyword>
<dbReference type="InterPro" id="IPR014710">
    <property type="entry name" value="RmlC-like_jellyroll"/>
</dbReference>
<gene>
    <name evidence="2" type="ORF">ATO3_03545</name>
</gene>
<name>A0A225NTX7_9RHOB</name>
<comment type="caution">
    <text evidence="2">The sequence shown here is derived from an EMBL/GenBank/DDBJ whole genome shotgun (WGS) entry which is preliminary data.</text>
</comment>
<feature type="domain" description="(S)-ureidoglycine aminohydrolase cupin" evidence="1">
    <location>
        <begin position="39"/>
        <end position="112"/>
    </location>
</feature>
<dbReference type="Gene3D" id="2.60.120.10">
    <property type="entry name" value="Jelly Rolls"/>
    <property type="match status" value="1"/>
</dbReference>
<evidence type="ECO:0000313" key="3">
    <source>
        <dbReference type="Proteomes" id="UP000215377"/>
    </source>
</evidence>
<dbReference type="RefSeq" id="WP_088648402.1">
    <property type="nucleotide sequence ID" value="NZ_AQQR01000001.1"/>
</dbReference>
<dbReference type="PANTHER" id="PTHR40943">
    <property type="entry name" value="CYTOPLASMIC PROTEIN-RELATED"/>
    <property type="match status" value="1"/>
</dbReference>
<evidence type="ECO:0000259" key="1">
    <source>
        <dbReference type="Pfam" id="PF05899"/>
    </source>
</evidence>
<dbReference type="InterPro" id="IPR008579">
    <property type="entry name" value="UGlyAH_Cupin_dom"/>
</dbReference>
<dbReference type="PANTHER" id="PTHR40943:SF1">
    <property type="entry name" value="CYTOPLASMIC PROTEIN"/>
    <property type="match status" value="1"/>
</dbReference>
<protein>
    <submittedName>
        <fullName evidence="2">Cupin</fullName>
    </submittedName>
</protein>
<dbReference type="OrthoDB" id="9799053at2"/>
<sequence>MIDLKTFADLAKTPLGAFAPKPTSLTDGQEEASAVLWQSPDGHLTIGVWECTPGHFTADRTAAGEYCHILSGRASVTNADGTGTKEIGPGDLLVLPQGWTGEWVIHEHVRKLFVIDAAPQA</sequence>
<dbReference type="EMBL" id="AQQR01000001">
    <property type="protein sequence ID" value="OWU77750.1"/>
    <property type="molecule type" value="Genomic_DNA"/>
</dbReference>
<organism evidence="2 3">
    <name type="scientific">Marinibacterium profundimaris</name>
    <dbReference type="NCBI Taxonomy" id="1679460"/>
    <lineage>
        <taxon>Bacteria</taxon>
        <taxon>Pseudomonadati</taxon>
        <taxon>Pseudomonadota</taxon>
        <taxon>Alphaproteobacteria</taxon>
        <taxon>Rhodobacterales</taxon>
        <taxon>Paracoccaceae</taxon>
        <taxon>Marinibacterium</taxon>
    </lineage>
</organism>
<accession>A0A225NTX7</accession>
<dbReference type="AlphaFoldDB" id="A0A225NTX7"/>
<dbReference type="Pfam" id="PF05899">
    <property type="entry name" value="Cupin_3"/>
    <property type="match status" value="1"/>
</dbReference>
<evidence type="ECO:0000313" key="2">
    <source>
        <dbReference type="EMBL" id="OWU77750.1"/>
    </source>
</evidence>
<proteinExistence type="predicted"/>
<dbReference type="Proteomes" id="UP000215377">
    <property type="component" value="Unassembled WGS sequence"/>
</dbReference>
<dbReference type="SUPFAM" id="SSF51182">
    <property type="entry name" value="RmlC-like cupins"/>
    <property type="match status" value="1"/>
</dbReference>
<dbReference type="InterPro" id="IPR011051">
    <property type="entry name" value="RmlC_Cupin_sf"/>
</dbReference>
<dbReference type="CDD" id="cd02227">
    <property type="entry name" value="cupin_TM1112-like"/>
    <property type="match status" value="1"/>
</dbReference>